<protein>
    <recommendedName>
        <fullName evidence="4">Nudix hydrolase domain-containing protein</fullName>
    </recommendedName>
</protein>
<evidence type="ECO:0008006" key="4">
    <source>
        <dbReference type="Google" id="ProtNLM"/>
    </source>
</evidence>
<sequence>MRTKRLRMTTDFYKYLFFLNRNDGISLIINLIIFFMSLITFIFGNHNISKSFSEFNLVVLVLASYSLFNIVWGLIEKYKEVQNFTGKNKEIEMSTKTNMVKDDNVFQLEDINCEKRGKWLFDNYSPDNLEQNRVIWSKGLNIHLWDNDIELKIDPVRKKKVKKFILKNREILTPFLQYKYYNSRKNNQLFFNESKLCMSSDINPSRSYIKCYRSDYFNSFLTNEISTSVLKRVEDATIIYDASNFFPCEYNKAKGLYYLQPIDKCEMNNHIGISTLAVTTDNYLVIRKQATTSQQNINKYVPTGSGSCDWSDMQKDSFCSTIEFAMKRELWEENGGKELNVSVNEFGETKILGFYRWLQRGGKPEFVGITKLNFSQDQLDPDSIELIDTNNKAIPDTFYIESVTDLPHIISEIKEIGNVSLPLHMCLDALEHFYEERSSELEQLLNL</sequence>
<accession>A0ABN1ABS7</accession>
<keyword evidence="1" id="KW-0812">Transmembrane</keyword>
<dbReference type="Proteomes" id="UP001500740">
    <property type="component" value="Unassembled WGS sequence"/>
</dbReference>
<dbReference type="EMBL" id="BAAACZ010000034">
    <property type="protein sequence ID" value="GAA0472591.1"/>
    <property type="molecule type" value="Genomic_DNA"/>
</dbReference>
<feature type="transmembrane region" description="Helical" evidence="1">
    <location>
        <begin position="55"/>
        <end position="75"/>
    </location>
</feature>
<keyword evidence="1" id="KW-0472">Membrane</keyword>
<evidence type="ECO:0000313" key="2">
    <source>
        <dbReference type="EMBL" id="GAA0472591.1"/>
    </source>
</evidence>
<organism evidence="2 3">
    <name type="scientific">Alkalibacillus silvisoli</name>
    <dbReference type="NCBI Taxonomy" id="392823"/>
    <lineage>
        <taxon>Bacteria</taxon>
        <taxon>Bacillati</taxon>
        <taxon>Bacillota</taxon>
        <taxon>Bacilli</taxon>
        <taxon>Bacillales</taxon>
        <taxon>Bacillaceae</taxon>
        <taxon>Alkalibacillus</taxon>
    </lineage>
</organism>
<comment type="caution">
    <text evidence="2">The sequence shown here is derived from an EMBL/GenBank/DDBJ whole genome shotgun (WGS) entry which is preliminary data.</text>
</comment>
<evidence type="ECO:0000313" key="3">
    <source>
        <dbReference type="Proteomes" id="UP001500740"/>
    </source>
</evidence>
<feature type="transmembrane region" description="Helical" evidence="1">
    <location>
        <begin position="24"/>
        <end position="43"/>
    </location>
</feature>
<evidence type="ECO:0000256" key="1">
    <source>
        <dbReference type="SAM" id="Phobius"/>
    </source>
</evidence>
<gene>
    <name evidence="2" type="ORF">GCM10008935_30610</name>
</gene>
<keyword evidence="1" id="KW-1133">Transmembrane helix</keyword>
<reference evidence="2 3" key="1">
    <citation type="journal article" date="2019" name="Int. J. Syst. Evol. Microbiol.">
        <title>The Global Catalogue of Microorganisms (GCM) 10K type strain sequencing project: providing services to taxonomists for standard genome sequencing and annotation.</title>
        <authorList>
            <consortium name="The Broad Institute Genomics Platform"/>
            <consortium name="The Broad Institute Genome Sequencing Center for Infectious Disease"/>
            <person name="Wu L."/>
            <person name="Ma J."/>
        </authorList>
    </citation>
    <scope>NUCLEOTIDE SEQUENCE [LARGE SCALE GENOMIC DNA]</scope>
    <source>
        <strain evidence="2 3">JCM 14193</strain>
    </source>
</reference>
<name>A0ABN1ABS7_9BACI</name>
<keyword evidence="3" id="KW-1185">Reference proteome</keyword>
<proteinExistence type="predicted"/>